<keyword evidence="1" id="KW-0812">Transmembrane</keyword>
<dbReference type="RefSeq" id="WP_094838673.1">
    <property type="nucleotide sequence ID" value="NZ_NEVQ01000019.1"/>
</dbReference>
<feature type="transmembrane region" description="Helical" evidence="1">
    <location>
        <begin position="21"/>
        <end position="45"/>
    </location>
</feature>
<keyword evidence="3" id="KW-1185">Reference proteome</keyword>
<dbReference type="EMBL" id="NEVQ01000019">
    <property type="protein sequence ID" value="OZI53133.1"/>
    <property type="molecule type" value="Genomic_DNA"/>
</dbReference>
<proteinExistence type="predicted"/>
<sequence>MNGRSDSPLDADEKRWRRRSLYALIVLLPLLIGVSAYESISAWWVSRDRLAQDVAVNGSGDFGGSQWKLSKFRMVPVPAGKDIPEGAMGMLAEFEVQVQDADLAKNWRGCTISLESPDGRRWAPTEAMRLPRSEARPCTTTIYMSGAKTGSIVRVREAFLAPRDVADSLRVVVTLQPQQPRYLRFAQPPQLMQVKPPDNQK</sequence>
<evidence type="ECO:0000256" key="1">
    <source>
        <dbReference type="SAM" id="Phobius"/>
    </source>
</evidence>
<dbReference type="Proteomes" id="UP000216885">
    <property type="component" value="Unassembled WGS sequence"/>
</dbReference>
<dbReference type="AlphaFoldDB" id="A0A261TWY8"/>
<organism evidence="2 3">
    <name type="scientific">Bordetella genomosp. 4</name>
    <dbReference type="NCBI Taxonomy" id="463044"/>
    <lineage>
        <taxon>Bacteria</taxon>
        <taxon>Pseudomonadati</taxon>
        <taxon>Pseudomonadota</taxon>
        <taxon>Betaproteobacteria</taxon>
        <taxon>Burkholderiales</taxon>
        <taxon>Alcaligenaceae</taxon>
        <taxon>Bordetella</taxon>
    </lineage>
</organism>
<accession>A0A261TWY8</accession>
<comment type="caution">
    <text evidence="2">The sequence shown here is derived from an EMBL/GenBank/DDBJ whole genome shotgun (WGS) entry which is preliminary data.</text>
</comment>
<reference evidence="2 3" key="1">
    <citation type="submission" date="2017-05" db="EMBL/GenBank/DDBJ databases">
        <title>Complete and WGS of Bordetella genogroups.</title>
        <authorList>
            <person name="Spilker T."/>
            <person name="LiPuma J."/>
        </authorList>
    </citation>
    <scope>NUCLEOTIDE SEQUENCE [LARGE SCALE GENOMIC DNA]</scope>
    <source>
        <strain evidence="2 3">AU9919</strain>
    </source>
</reference>
<keyword evidence="1" id="KW-0472">Membrane</keyword>
<evidence type="ECO:0000313" key="3">
    <source>
        <dbReference type="Proteomes" id="UP000216885"/>
    </source>
</evidence>
<keyword evidence="1" id="KW-1133">Transmembrane helix</keyword>
<gene>
    <name evidence="2" type="ORF">CAL20_19240</name>
</gene>
<name>A0A261TWY8_9BORD</name>
<protein>
    <submittedName>
        <fullName evidence="2">Uncharacterized protein</fullName>
    </submittedName>
</protein>
<evidence type="ECO:0000313" key="2">
    <source>
        <dbReference type="EMBL" id="OZI53133.1"/>
    </source>
</evidence>